<dbReference type="EMBL" id="JAJIRN010000010">
    <property type="protein sequence ID" value="MCV2370613.1"/>
    <property type="molecule type" value="Genomic_DNA"/>
</dbReference>
<dbReference type="PANTHER" id="PTHR43737">
    <property type="entry name" value="BLL7424 PROTEIN"/>
    <property type="match status" value="1"/>
</dbReference>
<dbReference type="InterPro" id="IPR014917">
    <property type="entry name" value="DUF1800"/>
</dbReference>
<dbReference type="RefSeq" id="WP_263573204.1">
    <property type="nucleotide sequence ID" value="NZ_JAJIRN010000010.1"/>
</dbReference>
<keyword evidence="1" id="KW-0732">Signal</keyword>
<evidence type="ECO:0000256" key="1">
    <source>
        <dbReference type="SAM" id="SignalP"/>
    </source>
</evidence>
<comment type="caution">
    <text evidence="2">The sequence shown here is derived from an EMBL/GenBank/DDBJ whole genome shotgun (WGS) entry which is preliminary data.</text>
</comment>
<organism evidence="2 3">
    <name type="scientific">Roseateles oligotrophus</name>
    <dbReference type="NCBI Taxonomy" id="1769250"/>
    <lineage>
        <taxon>Bacteria</taxon>
        <taxon>Pseudomonadati</taxon>
        <taxon>Pseudomonadota</taxon>
        <taxon>Betaproteobacteria</taxon>
        <taxon>Burkholderiales</taxon>
        <taxon>Sphaerotilaceae</taxon>
        <taxon>Roseateles</taxon>
    </lineage>
</organism>
<proteinExistence type="predicted"/>
<reference evidence="2 3" key="1">
    <citation type="submission" date="2021-11" db="EMBL/GenBank/DDBJ databases">
        <authorList>
            <person name="Liang Q."/>
            <person name="Mou H."/>
            <person name="Liu Z."/>
        </authorList>
    </citation>
    <scope>NUCLEOTIDE SEQUENCE [LARGE SCALE GENOMIC DNA]</scope>
    <source>
        <strain evidence="2 3">CHU3</strain>
    </source>
</reference>
<evidence type="ECO:0000313" key="2">
    <source>
        <dbReference type="EMBL" id="MCV2370613.1"/>
    </source>
</evidence>
<dbReference type="PROSITE" id="PS51257">
    <property type="entry name" value="PROKAR_LIPOPROTEIN"/>
    <property type="match status" value="1"/>
</dbReference>
<accession>A0ABT2YKN6</accession>
<gene>
    <name evidence="2" type="ORF">LNV07_21220</name>
</gene>
<name>A0ABT2YKN6_9BURK</name>
<dbReference type="PANTHER" id="PTHR43737:SF1">
    <property type="entry name" value="DUF1501 DOMAIN-CONTAINING PROTEIN"/>
    <property type="match status" value="1"/>
</dbReference>
<protein>
    <submittedName>
        <fullName evidence="2">DUF1800 domain-containing protein</fullName>
    </submittedName>
</protein>
<dbReference type="Proteomes" id="UP001209701">
    <property type="component" value="Unassembled WGS sequence"/>
</dbReference>
<dbReference type="Pfam" id="PF08811">
    <property type="entry name" value="DUF1800"/>
    <property type="match status" value="1"/>
</dbReference>
<sequence>MRDFPLCFATPAMAGRSLSWLAALALVAGLSGCGGSGGSGDGVVAPPAPGAPPLPAPTPVVIKPGSREEAMRFLMQASFGPTEASIAAVMDKGYEPWLDEQFAKPASMHRLNWEASDAAVKALKATDSAGTREVLDSFYKVAITGDDQLRQRVAYALSQIMVVSMAQDNVANQPRGVASYMDTLSANAFGNYRVLLEQVATHPTMGLYLSHLKNQKEDAKTGRVPDENFAREVMQLFSIGLVELNADGSAKLEAAAPKPSYTADDIAGMAKVFTGFSWDGPDTADGRFWGWCPDYCQADRAITAMQGYSQFHSISEKRFLGKVVAAQAKADPAASLKAGLDALATHANVGPFIGRQMIQRLVTSNPSPAYVARVAKAFGAGDMKAMVKAILLDSEARDAGSAAQPSYGKLQEPVLRLTAALRALGASSDSGAWLIGATDDPSTQLGQSPLRSPSVFNFYRPGFVAPGSESGAAGLTMPELQLVQETSVAGYANYIKGAVANGLGQRGLDYKAARNDVQFDLTAFVALAAKPSELVEQVSKQLLGGRSNAALKAEMVAAVESAKLDALKADGSNKKTVDDQSLNRAKLGVYLALVAPEYLVQK</sequence>
<keyword evidence="3" id="KW-1185">Reference proteome</keyword>
<feature type="signal peptide" evidence="1">
    <location>
        <begin position="1"/>
        <end position="22"/>
    </location>
</feature>
<evidence type="ECO:0000313" key="3">
    <source>
        <dbReference type="Proteomes" id="UP001209701"/>
    </source>
</evidence>
<feature type="chain" id="PRO_5045878587" evidence="1">
    <location>
        <begin position="23"/>
        <end position="602"/>
    </location>
</feature>